<sequence length="671" mass="75632">MPPPPPPPFELLALRGDEDEKVEDFTPQPFPLIEETAAPNPTRLWGHRIRRSPFPTNAPWLNFVLNNGNCHENFHPFLVKSDKGLLTICYPGKASQRAFIYQPFVADLSLRLQEGCETHVVSAFDDLSVTLDFGQRMTVPLVKGSPYITVICHYGTPVFSTIHAVLDFWSNSEKTKHRIKLNNGQVWVIYSSAPLELSRELAATAEFQGVLRMTTIPGDNRETESVLDRFSTCFPTGGTMEFLKPPQVKYTWKTAGWGELLMVCLPLHQGIMSHHYDNPLKTIPILQFHSLDGDLKGILGDTWVLCASPIPVHWYSSTGIGDPEARAHLKETVKRDVAALNTITNPSTYFHGKALARAARLALIAEELQLVQTVYEVQEFLHKSLTPWFDGTFPGNAILYDQKWGGLISRNGSRDIGADFGLGNYNDHHYHMGYFVYAGAVLAKLDPQWGQQYKPHLYALIADYMSLNGSKFFPRLRCFDAFVLHSWASGLVEFADGRNQESTSEAIHAYYAAALAGLAYKDRSLVDTGLTLAALESHSAQSLWHIPRGSVLYDPEFVDENRVVSVLWSTKRDSGLWFAGAERRDCRLGIQVLPITPVTEFIFTDKHFARELVNWAMPSLTRSDVTDGWRGFVYALQAIYEPQEALSKILRLNEHDDGNTLSNLLWWIYTR</sequence>
<dbReference type="InterPro" id="IPR005200">
    <property type="entry name" value="Endo-beta-glucanase"/>
</dbReference>
<accession>A0ABP0W2F3</accession>
<keyword evidence="5" id="KW-0119">Carbohydrate metabolism</keyword>
<dbReference type="PROSITE" id="PS52008">
    <property type="entry name" value="GH81"/>
    <property type="match status" value="1"/>
</dbReference>
<keyword evidence="12" id="KW-1185">Reference proteome</keyword>
<evidence type="ECO:0000256" key="7">
    <source>
        <dbReference type="ARBA" id="ARBA00023316"/>
    </source>
</evidence>
<keyword evidence="6" id="KW-0326">Glycosidase</keyword>
<dbReference type="EMBL" id="OZ020108">
    <property type="protein sequence ID" value="CAK9260944.1"/>
    <property type="molecule type" value="Genomic_DNA"/>
</dbReference>
<dbReference type="EC" id="3.2.1.39" evidence="3"/>
<feature type="domain" description="Glycosyl hydrolase family 81 C-terminal" evidence="10">
    <location>
        <begin position="326"/>
        <end position="667"/>
    </location>
</feature>
<dbReference type="Gene3D" id="2.70.98.30">
    <property type="entry name" value="Golgi alpha-mannosidase II, domain 4"/>
    <property type="match status" value="1"/>
</dbReference>
<evidence type="ECO:0000256" key="3">
    <source>
        <dbReference type="ARBA" id="ARBA00012780"/>
    </source>
</evidence>
<organism evidence="11 12">
    <name type="scientific">Sphagnum jensenii</name>
    <dbReference type="NCBI Taxonomy" id="128206"/>
    <lineage>
        <taxon>Eukaryota</taxon>
        <taxon>Viridiplantae</taxon>
        <taxon>Streptophyta</taxon>
        <taxon>Embryophyta</taxon>
        <taxon>Bryophyta</taxon>
        <taxon>Sphagnophytina</taxon>
        <taxon>Sphagnopsida</taxon>
        <taxon>Sphagnales</taxon>
        <taxon>Sphagnaceae</taxon>
        <taxon>Sphagnum</taxon>
    </lineage>
</organism>
<dbReference type="PANTHER" id="PTHR31983:SF0">
    <property type="entry name" value="GLUCAN ENDO-1,3-BETA-D-GLUCOSIDASE 2"/>
    <property type="match status" value="1"/>
</dbReference>
<evidence type="ECO:0000256" key="4">
    <source>
        <dbReference type="ARBA" id="ARBA00022801"/>
    </source>
</evidence>
<dbReference type="Pfam" id="PF03639">
    <property type="entry name" value="Glyco_hydro_81"/>
    <property type="match status" value="1"/>
</dbReference>
<dbReference type="InterPro" id="IPR040720">
    <property type="entry name" value="GH81_C"/>
</dbReference>
<evidence type="ECO:0000256" key="5">
    <source>
        <dbReference type="ARBA" id="ARBA00023277"/>
    </source>
</evidence>
<dbReference type="InterPro" id="IPR040451">
    <property type="entry name" value="GH81_N"/>
</dbReference>
<evidence type="ECO:0000256" key="8">
    <source>
        <dbReference type="ARBA" id="ARBA00023326"/>
    </source>
</evidence>
<feature type="domain" description="Glycosyl hydrolase family 81 N-terminal" evidence="9">
    <location>
        <begin position="50"/>
        <end position="313"/>
    </location>
</feature>
<evidence type="ECO:0000313" key="11">
    <source>
        <dbReference type="EMBL" id="CAK9260944.1"/>
    </source>
</evidence>
<evidence type="ECO:0000313" key="12">
    <source>
        <dbReference type="Proteomes" id="UP001497444"/>
    </source>
</evidence>
<evidence type="ECO:0000256" key="1">
    <source>
        <dbReference type="ARBA" id="ARBA00000382"/>
    </source>
</evidence>
<comment type="catalytic activity">
    <reaction evidence="1">
        <text>Hydrolysis of (1-&gt;3)-beta-D-glucosidic linkages in (1-&gt;3)-beta-D-glucans.</text>
        <dbReference type="EC" id="3.2.1.39"/>
    </reaction>
</comment>
<evidence type="ECO:0000256" key="2">
    <source>
        <dbReference type="ARBA" id="ARBA00010730"/>
    </source>
</evidence>
<reference evidence="11" key="1">
    <citation type="submission" date="2024-02" db="EMBL/GenBank/DDBJ databases">
        <authorList>
            <consortium name="ELIXIR-Norway"/>
            <consortium name="Elixir Norway"/>
        </authorList>
    </citation>
    <scope>NUCLEOTIDE SEQUENCE</scope>
</reference>
<dbReference type="Pfam" id="PF17652">
    <property type="entry name" value="Glyco_hydro81C"/>
    <property type="match status" value="1"/>
</dbReference>
<gene>
    <name evidence="11" type="ORF">CSSPJE1EN1_LOCUS6422</name>
</gene>
<dbReference type="Proteomes" id="UP001497444">
    <property type="component" value="Chromosome 13"/>
</dbReference>
<evidence type="ECO:0000256" key="6">
    <source>
        <dbReference type="ARBA" id="ARBA00023295"/>
    </source>
</evidence>
<keyword evidence="7" id="KW-0961">Cell wall biogenesis/degradation</keyword>
<keyword evidence="4" id="KW-0378">Hydrolase</keyword>
<dbReference type="PANTHER" id="PTHR31983">
    <property type="entry name" value="ENDO-1,3(4)-BETA-GLUCANASE 1"/>
    <property type="match status" value="1"/>
</dbReference>
<proteinExistence type="inferred from homology"/>
<protein>
    <recommendedName>
        <fullName evidence="3">glucan endo-1,3-beta-D-glucosidase</fullName>
        <ecNumber evidence="3">3.2.1.39</ecNumber>
    </recommendedName>
</protein>
<keyword evidence="8" id="KW-0624">Polysaccharide degradation</keyword>
<comment type="similarity">
    <text evidence="2">Belongs to the glycosyl hydrolase 81 family.</text>
</comment>
<name>A0ABP0W2F3_9BRYO</name>
<evidence type="ECO:0000259" key="10">
    <source>
        <dbReference type="Pfam" id="PF17652"/>
    </source>
</evidence>
<evidence type="ECO:0000259" key="9">
    <source>
        <dbReference type="Pfam" id="PF03639"/>
    </source>
</evidence>